<proteinExistence type="predicted"/>
<name>A0A137NPD7_CONC2</name>
<dbReference type="AlphaFoldDB" id="A0A137NPD7"/>
<dbReference type="PANTHER" id="PTHR15157">
    <property type="entry name" value="UV RADIATION RESISTANCE-ASSOCIATED GENE PROTEIN"/>
    <property type="match status" value="1"/>
</dbReference>
<dbReference type="GO" id="GO:0035493">
    <property type="term" value="P:SNARE complex assembly"/>
    <property type="evidence" value="ECO:0007669"/>
    <property type="project" value="TreeGrafter"/>
</dbReference>
<dbReference type="Proteomes" id="UP000070444">
    <property type="component" value="Unassembled WGS sequence"/>
</dbReference>
<protein>
    <submittedName>
        <fullName evidence="3">Uncharacterized protein</fullName>
    </submittedName>
</protein>
<evidence type="ECO:0000256" key="1">
    <source>
        <dbReference type="ARBA" id="ARBA00023054"/>
    </source>
</evidence>
<evidence type="ECO:0000313" key="4">
    <source>
        <dbReference type="Proteomes" id="UP000070444"/>
    </source>
</evidence>
<dbReference type="OrthoDB" id="72772at2759"/>
<dbReference type="STRING" id="796925.A0A137NPD7"/>
<evidence type="ECO:0000313" key="3">
    <source>
        <dbReference type="EMBL" id="KXN64610.1"/>
    </source>
</evidence>
<keyword evidence="4" id="KW-1185">Reference proteome</keyword>
<dbReference type="GO" id="GO:0000149">
    <property type="term" value="F:SNARE binding"/>
    <property type="evidence" value="ECO:0007669"/>
    <property type="project" value="TreeGrafter"/>
</dbReference>
<gene>
    <name evidence="3" type="ORF">CONCODRAFT_14220</name>
</gene>
<organism evidence="3 4">
    <name type="scientific">Conidiobolus coronatus (strain ATCC 28846 / CBS 209.66 / NRRL 28638)</name>
    <name type="common">Delacroixia coronata</name>
    <dbReference type="NCBI Taxonomy" id="796925"/>
    <lineage>
        <taxon>Eukaryota</taxon>
        <taxon>Fungi</taxon>
        <taxon>Fungi incertae sedis</taxon>
        <taxon>Zoopagomycota</taxon>
        <taxon>Entomophthoromycotina</taxon>
        <taxon>Entomophthoromycetes</taxon>
        <taxon>Entomophthorales</taxon>
        <taxon>Ancylistaceae</taxon>
        <taxon>Conidiobolus</taxon>
    </lineage>
</organism>
<dbReference type="EMBL" id="KQ965363">
    <property type="protein sequence ID" value="KXN64610.1"/>
    <property type="molecule type" value="Genomic_DNA"/>
</dbReference>
<accession>A0A137NPD7</accession>
<dbReference type="PANTHER" id="PTHR15157:SF5">
    <property type="entry name" value="UV RADIATION RESISTANCE-ASSOCIATED GENE PROTEIN"/>
    <property type="match status" value="1"/>
</dbReference>
<dbReference type="GO" id="GO:0005768">
    <property type="term" value="C:endosome"/>
    <property type="evidence" value="ECO:0007669"/>
    <property type="project" value="TreeGrafter"/>
</dbReference>
<feature type="coiled-coil region" evidence="2">
    <location>
        <begin position="79"/>
        <end position="106"/>
    </location>
</feature>
<evidence type="ECO:0000256" key="2">
    <source>
        <dbReference type="SAM" id="Coils"/>
    </source>
</evidence>
<dbReference type="GO" id="GO:0000323">
    <property type="term" value="C:lytic vacuole"/>
    <property type="evidence" value="ECO:0007669"/>
    <property type="project" value="TreeGrafter"/>
</dbReference>
<sequence>MNIEKSSIDLDSLISLLATYNQLRYKREDLIKPQLLNDSQVDLSCEYLKLKSQLDCKFIQITKLKERMEYESKVNYSLKERIKLRREKLNQKINKLSECKEELVVRNREVCQTRIIAEDHVRLTKKCLSKVARDLSFIYNIQRDSRNLTLFHIRGCALNNNIYQDPEFNRISVGIGYCTHLIIMLSNYLNVDLRYPLIFCGSKSFILDLINVELREEERKFPLFLEKNNQLDFDYGLFLLNKNVEQLLQSQGLTALDLRNTLPNLKWLLQTLQSVKPF</sequence>
<keyword evidence="1 2" id="KW-0175">Coiled coil</keyword>
<reference evidence="3 4" key="1">
    <citation type="journal article" date="2015" name="Genome Biol. Evol.">
        <title>Phylogenomic analyses indicate that early fungi evolved digesting cell walls of algal ancestors of land plants.</title>
        <authorList>
            <person name="Chang Y."/>
            <person name="Wang S."/>
            <person name="Sekimoto S."/>
            <person name="Aerts A.L."/>
            <person name="Choi C."/>
            <person name="Clum A."/>
            <person name="LaButti K.M."/>
            <person name="Lindquist E.A."/>
            <person name="Yee Ngan C."/>
            <person name="Ohm R.A."/>
            <person name="Salamov A.A."/>
            <person name="Grigoriev I.V."/>
            <person name="Spatafora J.W."/>
            <person name="Berbee M.L."/>
        </authorList>
    </citation>
    <scope>NUCLEOTIDE SEQUENCE [LARGE SCALE GENOMIC DNA]</scope>
    <source>
        <strain evidence="3 4">NRRL 28638</strain>
    </source>
</reference>